<comment type="caution">
    <text evidence="1">The sequence shown here is derived from an EMBL/GenBank/DDBJ whole genome shotgun (WGS) entry which is preliminary data.</text>
</comment>
<sequence length="57" mass="6745">MDRNGSNLFKGHYAYEIQTAAKWYYCIALAWVDVEANFLGKACCKFPFKLSFQFKFY</sequence>
<evidence type="ECO:0000313" key="1">
    <source>
        <dbReference type="EMBL" id="RVW92321.1"/>
    </source>
</evidence>
<dbReference type="AlphaFoldDB" id="A0A438I6I6"/>
<protein>
    <submittedName>
        <fullName evidence="1">Uncharacterized protein</fullName>
    </submittedName>
</protein>
<gene>
    <name evidence="1" type="ORF">CK203_032474</name>
</gene>
<organism evidence="1 2">
    <name type="scientific">Vitis vinifera</name>
    <name type="common">Grape</name>
    <dbReference type="NCBI Taxonomy" id="29760"/>
    <lineage>
        <taxon>Eukaryota</taxon>
        <taxon>Viridiplantae</taxon>
        <taxon>Streptophyta</taxon>
        <taxon>Embryophyta</taxon>
        <taxon>Tracheophyta</taxon>
        <taxon>Spermatophyta</taxon>
        <taxon>Magnoliopsida</taxon>
        <taxon>eudicotyledons</taxon>
        <taxon>Gunneridae</taxon>
        <taxon>Pentapetalae</taxon>
        <taxon>rosids</taxon>
        <taxon>Vitales</taxon>
        <taxon>Vitaceae</taxon>
        <taxon>Viteae</taxon>
        <taxon>Vitis</taxon>
    </lineage>
</organism>
<accession>A0A438I6I6</accession>
<evidence type="ECO:0000313" key="2">
    <source>
        <dbReference type="Proteomes" id="UP000288805"/>
    </source>
</evidence>
<name>A0A438I6I6_VITVI</name>
<dbReference type="Proteomes" id="UP000288805">
    <property type="component" value="Unassembled WGS sequence"/>
</dbReference>
<proteinExistence type="predicted"/>
<reference evidence="1 2" key="1">
    <citation type="journal article" date="2018" name="PLoS Genet.">
        <title>Population sequencing reveals clonal diversity and ancestral inbreeding in the grapevine cultivar Chardonnay.</title>
        <authorList>
            <person name="Roach M.J."/>
            <person name="Johnson D.L."/>
            <person name="Bohlmann J."/>
            <person name="van Vuuren H.J."/>
            <person name="Jones S.J."/>
            <person name="Pretorius I.S."/>
            <person name="Schmidt S.A."/>
            <person name="Borneman A.R."/>
        </authorList>
    </citation>
    <scope>NUCLEOTIDE SEQUENCE [LARGE SCALE GENOMIC DNA]</scope>
    <source>
        <strain evidence="2">cv. Chardonnay</strain>
        <tissue evidence="1">Leaf</tissue>
    </source>
</reference>
<dbReference type="EMBL" id="QGNW01000138">
    <property type="protein sequence ID" value="RVW92321.1"/>
    <property type="molecule type" value="Genomic_DNA"/>
</dbReference>